<evidence type="ECO:0000256" key="3">
    <source>
        <dbReference type="ARBA" id="ARBA00022750"/>
    </source>
</evidence>
<reference evidence="13 14" key="1">
    <citation type="journal article" date="2018" name="BMC Genomics">
        <title>Comparative genome analyses reveal sequence features reflecting distinct modes of host-adaptation between dicot and monocot powdery mildew.</title>
        <authorList>
            <person name="Wu Y."/>
            <person name="Ma X."/>
            <person name="Pan Z."/>
            <person name="Kale S.D."/>
            <person name="Song Y."/>
            <person name="King H."/>
            <person name="Zhang Q."/>
            <person name="Presley C."/>
            <person name="Deng X."/>
            <person name="Wei C.I."/>
            <person name="Xiao S."/>
        </authorList>
    </citation>
    <scope>NUCLEOTIDE SEQUENCE [LARGE SCALE GENOMIC DNA]</scope>
    <source>
        <strain evidence="13">UCSC1</strain>
    </source>
</reference>
<dbReference type="AlphaFoldDB" id="A0A420HSN1"/>
<proteinExistence type="predicted"/>
<evidence type="ECO:0000259" key="11">
    <source>
        <dbReference type="Pfam" id="PF17921"/>
    </source>
</evidence>
<dbReference type="InterPro" id="IPR012337">
    <property type="entry name" value="RNaseH-like_sf"/>
</dbReference>
<feature type="domain" description="Tf2-1-like SH3-like" evidence="12">
    <location>
        <begin position="287"/>
        <end position="350"/>
    </location>
</feature>
<feature type="domain" description="Integrase zinc-binding" evidence="11">
    <location>
        <begin position="4"/>
        <end position="51"/>
    </location>
</feature>
<evidence type="ECO:0000256" key="9">
    <source>
        <dbReference type="ARBA" id="ARBA00023125"/>
    </source>
</evidence>
<dbReference type="GO" id="GO:0003677">
    <property type="term" value="F:DNA binding"/>
    <property type="evidence" value="ECO:0007669"/>
    <property type="project" value="UniProtKB-KW"/>
</dbReference>
<dbReference type="PANTHER" id="PTHR37984">
    <property type="entry name" value="PROTEIN CBG26694"/>
    <property type="match status" value="1"/>
</dbReference>
<keyword evidence="2" id="KW-0479">Metal-binding</keyword>
<keyword evidence="4" id="KW-0378">Hydrolase</keyword>
<dbReference type="InterPro" id="IPR050951">
    <property type="entry name" value="Retrovirus_Pol_polyprotein"/>
</dbReference>
<dbReference type="EMBL" id="MCBR01016587">
    <property type="protein sequence ID" value="RKF60445.1"/>
    <property type="molecule type" value="Genomic_DNA"/>
</dbReference>
<keyword evidence="8" id="KW-0808">Transferase</keyword>
<dbReference type="GO" id="GO:0003887">
    <property type="term" value="F:DNA-directed DNA polymerase activity"/>
    <property type="evidence" value="ECO:0007669"/>
    <property type="project" value="UniProtKB-KW"/>
</dbReference>
<dbReference type="GO" id="GO:0006310">
    <property type="term" value="P:DNA recombination"/>
    <property type="evidence" value="ECO:0007669"/>
    <property type="project" value="UniProtKB-KW"/>
</dbReference>
<evidence type="ECO:0000256" key="6">
    <source>
        <dbReference type="ARBA" id="ARBA00022908"/>
    </source>
</evidence>
<keyword evidence="3" id="KW-0064">Aspartyl protease</keyword>
<dbReference type="Gene3D" id="3.30.420.10">
    <property type="entry name" value="Ribonuclease H-like superfamily/Ribonuclease H"/>
    <property type="match status" value="1"/>
</dbReference>
<dbReference type="InterPro" id="IPR036397">
    <property type="entry name" value="RNaseH_sf"/>
</dbReference>
<accession>A0A420HSN1</accession>
<organism evidence="13 14">
    <name type="scientific">Golovinomyces cichoracearum</name>
    <dbReference type="NCBI Taxonomy" id="62708"/>
    <lineage>
        <taxon>Eukaryota</taxon>
        <taxon>Fungi</taxon>
        <taxon>Dikarya</taxon>
        <taxon>Ascomycota</taxon>
        <taxon>Pezizomycotina</taxon>
        <taxon>Leotiomycetes</taxon>
        <taxon>Erysiphales</taxon>
        <taxon>Erysiphaceae</taxon>
        <taxon>Golovinomyces</taxon>
    </lineage>
</organism>
<name>A0A420HSN1_9PEZI</name>
<dbReference type="InterPro" id="IPR041588">
    <property type="entry name" value="Integrase_H2C2"/>
</dbReference>
<sequence length="429" mass="49382">MEGEVFTYAHDQLGHMGFDRTYQRISTKFYIFNIGKKLRSFLYHCHQCRVSSTPRHMPHGSLRPIPAPPYLFHTITIDFILALPRSTPDLFDCTLTVTDKLSKSITIIPGKVNWSASQWRNALIRHLLFILWGVPRAIISDRDRKFVSEVWRGMMDKLGVKFTVQHCLASTNRLGKAKWPRTITHITTALSNSTSQGTGVMATMVMYGARIKEPLDIASDAIVELLDVPRQPALPREVAEPVYPVKPANDCKYKPALIEAIDAIKFASMFMKRRYDKKHKPVFFKVGDFVSLRLHRGYNIPGFSERNTKIEQQFSGPFRIIEKIGRLAYRLELPPAMKIHPVISVAHLEPAPNPSADTFERPVARNLLLNPDLVPDKILRMRTLQRRNGGHMTEFLIRFRGRTAEWDQWLLDRKVPIELRTAYLRDQTE</sequence>
<dbReference type="GO" id="GO:0046872">
    <property type="term" value="F:metal ion binding"/>
    <property type="evidence" value="ECO:0007669"/>
    <property type="project" value="UniProtKB-KW"/>
</dbReference>
<evidence type="ECO:0000256" key="1">
    <source>
        <dbReference type="ARBA" id="ARBA00022670"/>
    </source>
</evidence>
<dbReference type="SUPFAM" id="SSF53098">
    <property type="entry name" value="Ribonuclease H-like"/>
    <property type="match status" value="1"/>
</dbReference>
<dbReference type="GO" id="GO:0004190">
    <property type="term" value="F:aspartic-type endopeptidase activity"/>
    <property type="evidence" value="ECO:0007669"/>
    <property type="project" value="UniProtKB-KW"/>
</dbReference>
<evidence type="ECO:0000256" key="8">
    <source>
        <dbReference type="ARBA" id="ARBA00022932"/>
    </source>
</evidence>
<keyword evidence="7" id="KW-0695">RNA-directed DNA polymerase</keyword>
<dbReference type="Proteomes" id="UP000285405">
    <property type="component" value="Unassembled WGS sequence"/>
</dbReference>
<protein>
    <submittedName>
        <fullName evidence="13">Transposon Ty3-G Gag-Pol polyprotein</fullName>
    </submittedName>
</protein>
<keyword evidence="10" id="KW-0233">DNA recombination</keyword>
<evidence type="ECO:0000256" key="2">
    <source>
        <dbReference type="ARBA" id="ARBA00022723"/>
    </source>
</evidence>
<keyword evidence="8" id="KW-0239">DNA-directed DNA polymerase</keyword>
<dbReference type="PANTHER" id="PTHR37984:SF5">
    <property type="entry name" value="PROTEIN NYNRIN-LIKE"/>
    <property type="match status" value="1"/>
</dbReference>
<dbReference type="OrthoDB" id="5423428at2759"/>
<dbReference type="Gene3D" id="1.10.340.70">
    <property type="match status" value="1"/>
</dbReference>
<evidence type="ECO:0000256" key="4">
    <source>
        <dbReference type="ARBA" id="ARBA00022801"/>
    </source>
</evidence>
<keyword evidence="8" id="KW-0548">Nucleotidyltransferase</keyword>
<evidence type="ECO:0000313" key="13">
    <source>
        <dbReference type="EMBL" id="RKF60445.1"/>
    </source>
</evidence>
<evidence type="ECO:0000259" key="12">
    <source>
        <dbReference type="Pfam" id="PF24626"/>
    </source>
</evidence>
<evidence type="ECO:0000256" key="5">
    <source>
        <dbReference type="ARBA" id="ARBA00022842"/>
    </source>
</evidence>
<keyword evidence="9" id="KW-0238">DNA-binding</keyword>
<dbReference type="GO" id="GO:0006508">
    <property type="term" value="P:proteolysis"/>
    <property type="evidence" value="ECO:0007669"/>
    <property type="project" value="UniProtKB-KW"/>
</dbReference>
<keyword evidence="1" id="KW-0645">Protease</keyword>
<keyword evidence="5" id="KW-0460">Magnesium</keyword>
<gene>
    <name evidence="13" type="ORF">GcC1_165015</name>
</gene>
<dbReference type="Pfam" id="PF17921">
    <property type="entry name" value="Integrase_H2C2"/>
    <property type="match status" value="1"/>
</dbReference>
<dbReference type="InterPro" id="IPR056924">
    <property type="entry name" value="SH3_Tf2-1"/>
</dbReference>
<evidence type="ECO:0000256" key="7">
    <source>
        <dbReference type="ARBA" id="ARBA00022918"/>
    </source>
</evidence>
<dbReference type="GO" id="GO:0015074">
    <property type="term" value="P:DNA integration"/>
    <property type="evidence" value="ECO:0007669"/>
    <property type="project" value="UniProtKB-KW"/>
</dbReference>
<dbReference type="GO" id="GO:0003964">
    <property type="term" value="F:RNA-directed DNA polymerase activity"/>
    <property type="evidence" value="ECO:0007669"/>
    <property type="project" value="UniProtKB-KW"/>
</dbReference>
<evidence type="ECO:0000313" key="14">
    <source>
        <dbReference type="Proteomes" id="UP000285405"/>
    </source>
</evidence>
<keyword evidence="6" id="KW-0229">DNA integration</keyword>
<evidence type="ECO:0000256" key="10">
    <source>
        <dbReference type="ARBA" id="ARBA00023172"/>
    </source>
</evidence>
<comment type="caution">
    <text evidence="13">The sequence shown here is derived from an EMBL/GenBank/DDBJ whole genome shotgun (WGS) entry which is preliminary data.</text>
</comment>
<dbReference type="Pfam" id="PF24626">
    <property type="entry name" value="SH3_Tf2-1"/>
    <property type="match status" value="1"/>
</dbReference>